<dbReference type="EMBL" id="JUFX02000152">
    <property type="protein sequence ID" value="KPH87116.1"/>
    <property type="molecule type" value="Genomic_DNA"/>
</dbReference>
<gene>
    <name evidence="3" type="ORF">GLUCOINTEAF2_0203999</name>
    <name evidence="2" type="ORF">GLUCOINTEAF2_0204193</name>
</gene>
<evidence type="ECO:0000256" key="1">
    <source>
        <dbReference type="SAM" id="MobiDB-lite"/>
    </source>
</evidence>
<dbReference type="EMBL" id="JUFX02000078">
    <property type="protein sequence ID" value="KPH88009.1"/>
    <property type="molecule type" value="Genomic_DNA"/>
</dbReference>
<organism evidence="2 4">
    <name type="scientific">Komagataeibacter intermedius AF2</name>
    <dbReference type="NCBI Taxonomy" id="1458464"/>
    <lineage>
        <taxon>Bacteria</taxon>
        <taxon>Pseudomonadati</taxon>
        <taxon>Pseudomonadota</taxon>
        <taxon>Alphaproteobacteria</taxon>
        <taxon>Acetobacterales</taxon>
        <taxon>Acetobacteraceae</taxon>
        <taxon>Komagataeibacter</taxon>
    </lineage>
</organism>
<dbReference type="AlphaFoldDB" id="A0A0C1RYE7"/>
<comment type="caution">
    <text evidence="2">The sequence shown here is derived from an EMBL/GenBank/DDBJ whole genome shotgun (WGS) entry which is preliminary data.</text>
</comment>
<proteinExistence type="predicted"/>
<evidence type="ECO:0000313" key="2">
    <source>
        <dbReference type="EMBL" id="KPH87116.1"/>
    </source>
</evidence>
<evidence type="ECO:0000313" key="4">
    <source>
        <dbReference type="Proteomes" id="UP000031553"/>
    </source>
</evidence>
<sequence length="88" mass="9919">MFVICSGAVTNVNPFWKSGCDPNGVVSIDGTKIDADASKYRSLRYDRIRTLREHLAVDIAKLMSRRSTQMPQTAIRRHCRKSSPDGKH</sequence>
<dbReference type="Proteomes" id="UP000031553">
    <property type="component" value="Unassembled WGS sequence"/>
</dbReference>
<name>A0A0C1RYE7_9PROT</name>
<accession>A0A0C1RYE7</accession>
<evidence type="ECO:0000313" key="3">
    <source>
        <dbReference type="EMBL" id="KPH88009.1"/>
    </source>
</evidence>
<reference evidence="2 4" key="1">
    <citation type="submission" date="2015-07" db="EMBL/GenBank/DDBJ databases">
        <title>Draft Genome Sequence of Komagataeibacter intermedius Strain AF2, Isolated from Kombucha Tea.</title>
        <authorList>
            <person name="Santos R.A."/>
            <person name="Berretta A.A."/>
            <person name="Barud H.S."/>
            <person name="Ribeiro S.J."/>
            <person name="Gonzalez-Garcia L.N."/>
            <person name="Zucchi T.D."/>
            <person name="Goldman G.H."/>
            <person name="Riano-Pachon D.M."/>
        </authorList>
    </citation>
    <scope>NUCLEOTIDE SEQUENCE [LARGE SCALE GENOMIC DNA]</scope>
    <source>
        <strain evidence="2 4">AF2</strain>
    </source>
</reference>
<protein>
    <submittedName>
        <fullName evidence="2">Transposase</fullName>
    </submittedName>
</protein>
<feature type="region of interest" description="Disordered" evidence="1">
    <location>
        <begin position="67"/>
        <end position="88"/>
    </location>
</feature>